<dbReference type="Proteomes" id="UP000224567">
    <property type="component" value="Unassembled WGS sequence"/>
</dbReference>
<name>A0A2G2VFQ6_CAPBA</name>
<dbReference type="AlphaFoldDB" id="A0A2G2VFQ6"/>
<keyword evidence="2" id="KW-1185">Reference proteome</keyword>
<evidence type="ECO:0000313" key="2">
    <source>
        <dbReference type="Proteomes" id="UP000224567"/>
    </source>
</evidence>
<gene>
    <name evidence="1" type="ORF">CQW23_28124</name>
</gene>
<dbReference type="EMBL" id="MLFT02000012">
    <property type="protein sequence ID" value="PHT31787.1"/>
    <property type="molecule type" value="Genomic_DNA"/>
</dbReference>
<reference evidence="2" key="2">
    <citation type="journal article" date="2017" name="J. Anim. Genet.">
        <title>Multiple reference genome sequences of hot pepper reveal the massive evolution of plant disease resistance genes by retroduplication.</title>
        <authorList>
            <person name="Kim S."/>
            <person name="Park J."/>
            <person name="Yeom S.-I."/>
            <person name="Kim Y.-M."/>
            <person name="Seo E."/>
            <person name="Kim K.-T."/>
            <person name="Kim M.-S."/>
            <person name="Lee J.M."/>
            <person name="Cheong K."/>
            <person name="Shin H.-S."/>
            <person name="Kim S.-B."/>
            <person name="Han K."/>
            <person name="Lee J."/>
            <person name="Park M."/>
            <person name="Lee H.-A."/>
            <person name="Lee H.-Y."/>
            <person name="Lee Y."/>
            <person name="Oh S."/>
            <person name="Lee J.H."/>
            <person name="Choi E."/>
            <person name="Choi E."/>
            <person name="Lee S.E."/>
            <person name="Jeon J."/>
            <person name="Kim H."/>
            <person name="Choi G."/>
            <person name="Song H."/>
            <person name="Lee J."/>
            <person name="Lee S.-C."/>
            <person name="Kwon J.-K."/>
            <person name="Lee H.-Y."/>
            <person name="Koo N."/>
            <person name="Hong Y."/>
            <person name="Kim R.W."/>
            <person name="Kang W.-H."/>
            <person name="Huh J.H."/>
            <person name="Kang B.-C."/>
            <person name="Yang T.-J."/>
            <person name="Lee Y.-H."/>
            <person name="Bennetzen J.L."/>
            <person name="Choi D."/>
        </authorList>
    </citation>
    <scope>NUCLEOTIDE SEQUENCE [LARGE SCALE GENOMIC DNA]</scope>
    <source>
        <strain evidence="2">cv. PBC81</strain>
    </source>
</reference>
<accession>A0A2G2VFQ6</accession>
<dbReference type="OrthoDB" id="551431at2759"/>
<comment type="caution">
    <text evidence="1">The sequence shown here is derived from an EMBL/GenBank/DDBJ whole genome shotgun (WGS) entry which is preliminary data.</text>
</comment>
<reference evidence="1 2" key="1">
    <citation type="journal article" date="2017" name="Genome Biol.">
        <title>New reference genome sequences of hot pepper reveal the massive evolution of plant disease-resistance genes by retroduplication.</title>
        <authorList>
            <person name="Kim S."/>
            <person name="Park J."/>
            <person name="Yeom S.I."/>
            <person name="Kim Y.M."/>
            <person name="Seo E."/>
            <person name="Kim K.T."/>
            <person name="Kim M.S."/>
            <person name="Lee J.M."/>
            <person name="Cheong K."/>
            <person name="Shin H.S."/>
            <person name="Kim S.B."/>
            <person name="Han K."/>
            <person name="Lee J."/>
            <person name="Park M."/>
            <person name="Lee H.A."/>
            <person name="Lee H.Y."/>
            <person name="Lee Y."/>
            <person name="Oh S."/>
            <person name="Lee J.H."/>
            <person name="Choi E."/>
            <person name="Choi E."/>
            <person name="Lee S.E."/>
            <person name="Jeon J."/>
            <person name="Kim H."/>
            <person name="Choi G."/>
            <person name="Song H."/>
            <person name="Lee J."/>
            <person name="Lee S.C."/>
            <person name="Kwon J.K."/>
            <person name="Lee H.Y."/>
            <person name="Koo N."/>
            <person name="Hong Y."/>
            <person name="Kim R.W."/>
            <person name="Kang W.H."/>
            <person name="Huh J.H."/>
            <person name="Kang B.C."/>
            <person name="Yang T.J."/>
            <person name="Lee Y.H."/>
            <person name="Bennetzen J.L."/>
            <person name="Choi D."/>
        </authorList>
    </citation>
    <scope>NUCLEOTIDE SEQUENCE [LARGE SCALE GENOMIC DNA]</scope>
    <source>
        <strain evidence="2">cv. PBC81</strain>
    </source>
</reference>
<sequence>MYAELFSLFAWRFFDVDPDIDIDIDKPRWYWLDIQRYLGEFNVENNVTAILESLRLRVARCLEGKPNAQKLIEESDDVILVQYVNGPLAPNETTMYKL</sequence>
<evidence type="ECO:0000313" key="1">
    <source>
        <dbReference type="EMBL" id="PHT31787.1"/>
    </source>
</evidence>
<protein>
    <submittedName>
        <fullName evidence="1">Uncharacterized protein</fullName>
    </submittedName>
</protein>
<proteinExistence type="predicted"/>
<organism evidence="1 2">
    <name type="scientific">Capsicum baccatum</name>
    <name type="common">Peruvian pepper</name>
    <dbReference type="NCBI Taxonomy" id="33114"/>
    <lineage>
        <taxon>Eukaryota</taxon>
        <taxon>Viridiplantae</taxon>
        <taxon>Streptophyta</taxon>
        <taxon>Embryophyta</taxon>
        <taxon>Tracheophyta</taxon>
        <taxon>Spermatophyta</taxon>
        <taxon>Magnoliopsida</taxon>
        <taxon>eudicotyledons</taxon>
        <taxon>Gunneridae</taxon>
        <taxon>Pentapetalae</taxon>
        <taxon>asterids</taxon>
        <taxon>lamiids</taxon>
        <taxon>Solanales</taxon>
        <taxon>Solanaceae</taxon>
        <taxon>Solanoideae</taxon>
        <taxon>Capsiceae</taxon>
        <taxon>Capsicum</taxon>
    </lineage>
</organism>